<dbReference type="PANTHER" id="PTHR44520:SF2">
    <property type="entry name" value="RESPONSE REGULATOR RCP1"/>
    <property type="match status" value="1"/>
</dbReference>
<evidence type="ECO:0000259" key="2">
    <source>
        <dbReference type="PROSITE" id="PS50110"/>
    </source>
</evidence>
<dbReference type="RefSeq" id="WP_095168241.1">
    <property type="nucleotide sequence ID" value="NZ_JASHIF010000023.1"/>
</dbReference>
<evidence type="ECO:0000313" key="3">
    <source>
        <dbReference type="EMBL" id="MDI9861915.1"/>
    </source>
</evidence>
<dbReference type="Gene3D" id="3.40.50.2300">
    <property type="match status" value="1"/>
</dbReference>
<dbReference type="SMART" id="SM00448">
    <property type="entry name" value="REC"/>
    <property type="match status" value="1"/>
</dbReference>
<dbReference type="InterPro" id="IPR011006">
    <property type="entry name" value="CheY-like_superfamily"/>
</dbReference>
<feature type="modified residue" description="4-aspartylphosphate" evidence="1">
    <location>
        <position position="63"/>
    </location>
</feature>
<sequence>MKPVETICVIDDDNIYGFWVKKLLVSKNFCKSLSIFENGLAGFNYFNELVVGEGVIPDLILLDINMPVMDGWEFLEEFSKIKNKFEKEIPIYVVSSSINPADIERAKGFEEVSGFITKPLTFDNLKQIKLFQD</sequence>
<dbReference type="SUPFAM" id="SSF52172">
    <property type="entry name" value="CheY-like"/>
    <property type="match status" value="1"/>
</dbReference>
<dbReference type="PROSITE" id="PS50110">
    <property type="entry name" value="RESPONSE_REGULATORY"/>
    <property type="match status" value="1"/>
</dbReference>
<keyword evidence="1" id="KW-0597">Phosphoprotein</keyword>
<dbReference type="PANTHER" id="PTHR44520">
    <property type="entry name" value="RESPONSE REGULATOR RCP1-RELATED"/>
    <property type="match status" value="1"/>
</dbReference>
<proteinExistence type="predicted"/>
<gene>
    <name evidence="3" type="ORF">QM524_22020</name>
</gene>
<comment type="caution">
    <text evidence="3">The sequence shown here is derived from an EMBL/GenBank/DDBJ whole genome shotgun (WGS) entry which is preliminary data.</text>
</comment>
<protein>
    <submittedName>
        <fullName evidence="3">Response regulator</fullName>
    </submittedName>
</protein>
<evidence type="ECO:0000313" key="4">
    <source>
        <dbReference type="Proteomes" id="UP001236507"/>
    </source>
</evidence>
<dbReference type="EMBL" id="JASHIF010000023">
    <property type="protein sequence ID" value="MDI9861915.1"/>
    <property type="molecule type" value="Genomic_DNA"/>
</dbReference>
<dbReference type="Proteomes" id="UP001236507">
    <property type="component" value="Unassembled WGS sequence"/>
</dbReference>
<reference evidence="3 4" key="1">
    <citation type="submission" date="2023-05" db="EMBL/GenBank/DDBJ databases">
        <title>Novel species of genus Flectobacillus isolated from stream in China.</title>
        <authorList>
            <person name="Lu H."/>
        </authorList>
    </citation>
    <scope>NUCLEOTIDE SEQUENCE [LARGE SCALE GENOMIC DNA]</scope>
    <source>
        <strain evidence="3 4">KCTC 42575</strain>
    </source>
</reference>
<dbReference type="Pfam" id="PF00072">
    <property type="entry name" value="Response_reg"/>
    <property type="match status" value="1"/>
</dbReference>
<feature type="domain" description="Response regulatory" evidence="2">
    <location>
        <begin position="6"/>
        <end position="133"/>
    </location>
</feature>
<dbReference type="InterPro" id="IPR052893">
    <property type="entry name" value="TCS_response_regulator"/>
</dbReference>
<organism evidence="3 4">
    <name type="scientific">Flectobacillus roseus</name>
    <dbReference type="NCBI Taxonomy" id="502259"/>
    <lineage>
        <taxon>Bacteria</taxon>
        <taxon>Pseudomonadati</taxon>
        <taxon>Bacteroidota</taxon>
        <taxon>Cytophagia</taxon>
        <taxon>Cytophagales</taxon>
        <taxon>Flectobacillaceae</taxon>
        <taxon>Flectobacillus</taxon>
    </lineage>
</organism>
<accession>A0ABT6YED8</accession>
<evidence type="ECO:0000256" key="1">
    <source>
        <dbReference type="PROSITE-ProRule" id="PRU00169"/>
    </source>
</evidence>
<name>A0ABT6YED8_9BACT</name>
<dbReference type="InterPro" id="IPR001789">
    <property type="entry name" value="Sig_transdc_resp-reg_receiver"/>
</dbReference>
<keyword evidence="4" id="KW-1185">Reference proteome</keyword>